<dbReference type="Pfam" id="PF02348">
    <property type="entry name" value="CTP_transf_3"/>
    <property type="match status" value="1"/>
</dbReference>
<dbReference type="InterPro" id="IPR029044">
    <property type="entry name" value="Nucleotide-diphossugar_trans"/>
</dbReference>
<dbReference type="EMBL" id="MFHT01000020">
    <property type="protein sequence ID" value="OGF77387.1"/>
    <property type="molecule type" value="Genomic_DNA"/>
</dbReference>
<dbReference type="CDD" id="cd02513">
    <property type="entry name" value="CMP-NeuAc_Synthase"/>
    <property type="match status" value="1"/>
</dbReference>
<evidence type="ECO:0000313" key="2">
    <source>
        <dbReference type="Proteomes" id="UP000177723"/>
    </source>
</evidence>
<dbReference type="AlphaFoldDB" id="A0A1F5WP70"/>
<name>A0A1F5WP70_9BACT</name>
<protein>
    <recommendedName>
        <fullName evidence="3">Acylneuraminate cytidylyltransferase</fullName>
    </recommendedName>
</protein>
<accession>A0A1F5WP70</accession>
<dbReference type="SUPFAM" id="SSF53448">
    <property type="entry name" value="Nucleotide-diphospho-sugar transferases"/>
    <property type="match status" value="1"/>
</dbReference>
<reference evidence="1 2" key="1">
    <citation type="journal article" date="2016" name="Nat. Commun.">
        <title>Thousands of microbial genomes shed light on interconnected biogeochemical processes in an aquifer system.</title>
        <authorList>
            <person name="Anantharaman K."/>
            <person name="Brown C.T."/>
            <person name="Hug L.A."/>
            <person name="Sharon I."/>
            <person name="Castelle C.J."/>
            <person name="Probst A.J."/>
            <person name="Thomas B.C."/>
            <person name="Singh A."/>
            <person name="Wilkins M.J."/>
            <person name="Karaoz U."/>
            <person name="Brodie E.L."/>
            <person name="Williams K.H."/>
            <person name="Hubbard S.S."/>
            <person name="Banfield J.F."/>
        </authorList>
    </citation>
    <scope>NUCLEOTIDE SEQUENCE [LARGE SCALE GENOMIC DNA]</scope>
</reference>
<sequence>MAKVLGIMVARGGSKSIPRKNMKELGGKPLIAWTIEAAKKSGIFDRIILSTDDNEIAEISKELGIEVPFMRPEKLAEDTTPTLPVIEHAVSWMREHENYEPNFVAILQPTAPLRQDRHLKEAFALLEKTGADSVVSVSPIPGEHNPHWQFSIEPDGALKLFTDEPISKIIKRRQELPVTYTRNGAIYIFKKELLDLPEPNFYGKKTYGYVMEPKYSVNIDTPEDWFRAEIYLRDKNL</sequence>
<dbReference type="InterPro" id="IPR050793">
    <property type="entry name" value="CMP-NeuNAc_synthase"/>
</dbReference>
<dbReference type="PANTHER" id="PTHR21485">
    <property type="entry name" value="HAD SUPERFAMILY MEMBERS CMAS AND KDSC"/>
    <property type="match status" value="1"/>
</dbReference>
<evidence type="ECO:0000313" key="1">
    <source>
        <dbReference type="EMBL" id="OGF77387.1"/>
    </source>
</evidence>
<dbReference type="InterPro" id="IPR003329">
    <property type="entry name" value="Cytidylyl_trans"/>
</dbReference>
<proteinExistence type="predicted"/>
<evidence type="ECO:0008006" key="3">
    <source>
        <dbReference type="Google" id="ProtNLM"/>
    </source>
</evidence>
<dbReference type="Proteomes" id="UP000177723">
    <property type="component" value="Unassembled WGS sequence"/>
</dbReference>
<organism evidence="1 2">
    <name type="scientific">Candidatus Giovannonibacteria bacterium RIFCSPHIGHO2_12_FULL_43_15</name>
    <dbReference type="NCBI Taxonomy" id="1798341"/>
    <lineage>
        <taxon>Bacteria</taxon>
        <taxon>Candidatus Giovannoniibacteriota</taxon>
    </lineage>
</organism>
<dbReference type="PANTHER" id="PTHR21485:SF6">
    <property type="entry name" value="N-ACYLNEURAMINATE CYTIDYLYLTRANSFERASE-RELATED"/>
    <property type="match status" value="1"/>
</dbReference>
<gene>
    <name evidence="1" type="ORF">A3F23_00260</name>
</gene>
<comment type="caution">
    <text evidence="1">The sequence shown here is derived from an EMBL/GenBank/DDBJ whole genome shotgun (WGS) entry which is preliminary data.</text>
</comment>
<dbReference type="Gene3D" id="3.90.550.10">
    <property type="entry name" value="Spore Coat Polysaccharide Biosynthesis Protein SpsA, Chain A"/>
    <property type="match status" value="1"/>
</dbReference>
<dbReference type="GO" id="GO:0008781">
    <property type="term" value="F:N-acylneuraminate cytidylyltransferase activity"/>
    <property type="evidence" value="ECO:0007669"/>
    <property type="project" value="TreeGrafter"/>
</dbReference>